<organism evidence="1 2">
    <name type="scientific">Cryptolaemus montrouzieri</name>
    <dbReference type="NCBI Taxonomy" id="559131"/>
    <lineage>
        <taxon>Eukaryota</taxon>
        <taxon>Metazoa</taxon>
        <taxon>Ecdysozoa</taxon>
        <taxon>Arthropoda</taxon>
        <taxon>Hexapoda</taxon>
        <taxon>Insecta</taxon>
        <taxon>Pterygota</taxon>
        <taxon>Neoptera</taxon>
        <taxon>Endopterygota</taxon>
        <taxon>Coleoptera</taxon>
        <taxon>Polyphaga</taxon>
        <taxon>Cucujiformia</taxon>
        <taxon>Coccinelloidea</taxon>
        <taxon>Coccinellidae</taxon>
        <taxon>Scymninae</taxon>
        <taxon>Scymnini</taxon>
        <taxon>Cryptolaemus</taxon>
    </lineage>
</organism>
<dbReference type="Proteomes" id="UP001516400">
    <property type="component" value="Unassembled WGS sequence"/>
</dbReference>
<protein>
    <submittedName>
        <fullName evidence="1">Uncharacterized protein</fullName>
    </submittedName>
</protein>
<evidence type="ECO:0000313" key="1">
    <source>
        <dbReference type="EMBL" id="KAL3268710.1"/>
    </source>
</evidence>
<dbReference type="AlphaFoldDB" id="A0ABD2MQN9"/>
<name>A0ABD2MQN9_9CUCU</name>
<reference evidence="1 2" key="1">
    <citation type="journal article" date="2021" name="BMC Biol.">
        <title>Horizontally acquired antibacterial genes associated with adaptive radiation of ladybird beetles.</title>
        <authorList>
            <person name="Li H.S."/>
            <person name="Tang X.F."/>
            <person name="Huang Y.H."/>
            <person name="Xu Z.Y."/>
            <person name="Chen M.L."/>
            <person name="Du X.Y."/>
            <person name="Qiu B.Y."/>
            <person name="Chen P.T."/>
            <person name="Zhang W."/>
            <person name="Slipinski A."/>
            <person name="Escalona H.E."/>
            <person name="Waterhouse R.M."/>
            <person name="Zwick A."/>
            <person name="Pang H."/>
        </authorList>
    </citation>
    <scope>NUCLEOTIDE SEQUENCE [LARGE SCALE GENOMIC DNA]</scope>
    <source>
        <strain evidence="1">SYSU2018</strain>
    </source>
</reference>
<sequence length="138" mass="16210">MMEMDEKLDRCMEKFNEQTVMLQMNIENMESMKLNWENDQTGKNKGYNKSYRDVLMVKPSEEENVSSKITHETIISTINPCKLEVGVDQFKNVKEGAVVIRCNNKKSKDILKKSILKEFGDRYTVEEPKPKKNYCERC</sequence>
<dbReference type="EMBL" id="JABFTP020000021">
    <property type="protein sequence ID" value="KAL3268710.1"/>
    <property type="molecule type" value="Genomic_DNA"/>
</dbReference>
<proteinExistence type="predicted"/>
<keyword evidence="2" id="KW-1185">Reference proteome</keyword>
<comment type="caution">
    <text evidence="1">The sequence shown here is derived from an EMBL/GenBank/DDBJ whole genome shotgun (WGS) entry which is preliminary data.</text>
</comment>
<gene>
    <name evidence="1" type="ORF">HHI36_007812</name>
</gene>
<evidence type="ECO:0000313" key="2">
    <source>
        <dbReference type="Proteomes" id="UP001516400"/>
    </source>
</evidence>
<accession>A0ABD2MQN9</accession>